<dbReference type="SUPFAM" id="SSF54368">
    <property type="entry name" value="Glutamine synthetase, N-terminal domain"/>
    <property type="match status" value="1"/>
</dbReference>
<dbReference type="Proteomes" id="UP000236536">
    <property type="component" value="Chromosome"/>
</dbReference>
<keyword evidence="7" id="KW-1185">Reference proteome</keyword>
<gene>
    <name evidence="6" type="ORF">PhaeoP66_02803</name>
</gene>
<dbReference type="InterPro" id="IPR036651">
    <property type="entry name" value="Gln_synt_N_sf"/>
</dbReference>
<evidence type="ECO:0000256" key="2">
    <source>
        <dbReference type="ARBA" id="ARBA00022598"/>
    </source>
</evidence>
<dbReference type="PROSITE" id="PS51987">
    <property type="entry name" value="GS_CATALYTIC"/>
    <property type="match status" value="1"/>
</dbReference>
<organism evidence="6 7">
    <name type="scientific">Phaeobacter inhibens</name>
    <dbReference type="NCBI Taxonomy" id="221822"/>
    <lineage>
        <taxon>Bacteria</taxon>
        <taxon>Pseudomonadati</taxon>
        <taxon>Pseudomonadota</taxon>
        <taxon>Alphaproteobacteria</taxon>
        <taxon>Rhodobacterales</taxon>
        <taxon>Roseobacteraceae</taxon>
        <taxon>Phaeobacter</taxon>
    </lineage>
</organism>
<evidence type="ECO:0000259" key="5">
    <source>
        <dbReference type="PROSITE" id="PS51987"/>
    </source>
</evidence>
<dbReference type="PANTHER" id="PTHR43785:SF12">
    <property type="entry name" value="TYPE-1 GLUTAMINE SYNTHETASE 2"/>
    <property type="match status" value="1"/>
</dbReference>
<dbReference type="Pfam" id="PF00120">
    <property type="entry name" value="Gln-synt_C"/>
    <property type="match status" value="1"/>
</dbReference>
<evidence type="ECO:0000313" key="6">
    <source>
        <dbReference type="EMBL" id="AUQ95560.1"/>
    </source>
</evidence>
<dbReference type="InterPro" id="IPR014746">
    <property type="entry name" value="Gln_synth/guanido_kin_cat_dom"/>
</dbReference>
<protein>
    <submittedName>
        <fullName evidence="6">Glutamine synthase-like protein</fullName>
    </submittedName>
</protein>
<reference evidence="6 7" key="2">
    <citation type="journal article" date="2017" name="Int. J. Syst. Evol. Microbiol.">
        <title>Adaptation of Surface-Associated Bacteria to the Open Ocean: A Genomically Distinct Subpopulation of Phaeobacter gallaeciensis Colonizes Pacific Mesozooplankton.</title>
        <authorList>
            <person name="Freese H.M."/>
            <person name="Methner A."/>
            <person name="Overmann J."/>
        </authorList>
    </citation>
    <scope>NUCLEOTIDE SEQUENCE [LARGE SCALE GENOMIC DNA]</scope>
    <source>
        <strain evidence="6 7">P66</strain>
    </source>
</reference>
<comment type="cofactor">
    <cofactor evidence="1">
        <name>Mg(2+)</name>
        <dbReference type="ChEBI" id="CHEBI:18420"/>
    </cofactor>
</comment>
<proteinExistence type="inferred from homology"/>
<dbReference type="InterPro" id="IPR008146">
    <property type="entry name" value="Gln_synth_cat_dom"/>
</dbReference>
<feature type="domain" description="GS catalytic" evidence="5">
    <location>
        <begin position="168"/>
        <end position="509"/>
    </location>
</feature>
<evidence type="ECO:0000256" key="1">
    <source>
        <dbReference type="ARBA" id="ARBA00001946"/>
    </source>
</evidence>
<comment type="similarity">
    <text evidence="3 4">Belongs to the glutamine synthetase family.</text>
</comment>
<dbReference type="PANTHER" id="PTHR43785">
    <property type="entry name" value="GAMMA-GLUTAMYLPUTRESCINE SYNTHETASE"/>
    <property type="match status" value="1"/>
</dbReference>
<reference evidence="6 7" key="1">
    <citation type="journal article" date="2017" name="Genome Biol. Evol.">
        <title>Trajectories and Drivers of Genome Evolution in Surface-Associated Marine Phaeobacter.</title>
        <authorList>
            <person name="Freese H.M."/>
            <person name="Sikorski J."/>
            <person name="Bunk B."/>
            <person name="Scheuner C."/>
            <person name="Meier-Kolthoff J.P."/>
            <person name="Sproer C."/>
            <person name="Gram L."/>
            <person name="Overmann J."/>
        </authorList>
    </citation>
    <scope>NUCLEOTIDE SEQUENCE [LARGE SCALE GENOMIC DNA]</scope>
    <source>
        <strain evidence="6 7">P66</strain>
    </source>
</reference>
<dbReference type="Gene3D" id="3.10.20.70">
    <property type="entry name" value="Glutamine synthetase, N-terminal domain"/>
    <property type="match status" value="1"/>
</dbReference>
<name>A0ABN5GPP9_9RHOB</name>
<dbReference type="SUPFAM" id="SSF55931">
    <property type="entry name" value="Glutamine synthetase/guanido kinase"/>
    <property type="match status" value="1"/>
</dbReference>
<accession>A0ABN5GPP9</accession>
<evidence type="ECO:0000256" key="4">
    <source>
        <dbReference type="RuleBase" id="RU000384"/>
    </source>
</evidence>
<evidence type="ECO:0000256" key="3">
    <source>
        <dbReference type="PROSITE-ProRule" id="PRU01331"/>
    </source>
</evidence>
<dbReference type="SMART" id="SM01230">
    <property type="entry name" value="Gln-synt_C"/>
    <property type="match status" value="1"/>
</dbReference>
<keyword evidence="2" id="KW-0436">Ligase</keyword>
<sequence>MGSSDATSLLAVKISKARTGRRPDHKMTTSLNRGALARNGLLSDQACHDAEVVLAQCEAARVETVRVLFADQHGILRGKTLVAAGLRSLFEQGIAVPSTLLLKDTAHRTVFPVWSENPEEVVTPMQGASDVLLVPRPETFRVLPWSPHSAWIFCHVAFHDGATVPFGSAHVLERAVATLAEQGLQTVVGLEVEFQIFERVDPALGHAQQGMPGAPIETRNLIQGYQYLTETRYAEAEGILDALRRHAQALGLPVRTVEIEMGPSQFEFTFDPADPMTQADAMVMFRTMAKEVCAANGLHASFMAKPRQDHAMANGWHIHQSLIDTVSGRNLFMAEVAGELTAEASGWIAGLLAHAEAASLLVAPTVNSYKRYLPYQLAPNRVQWGEDNRGAMLRGLMRPGDPSSRVENRAPDSTANPYFALAAQIIAGSEGMMAGRRAPAPTASPYSDDAEKLPRSLGQALQAFSSSELFRSALGEDVVDYLTHLKEVEWARYLDTVSEWEQAEYFNLY</sequence>
<dbReference type="Gene3D" id="3.30.590.10">
    <property type="entry name" value="Glutamine synthetase/guanido kinase, catalytic domain"/>
    <property type="match status" value="1"/>
</dbReference>
<dbReference type="EMBL" id="CP010705">
    <property type="protein sequence ID" value="AUQ95560.1"/>
    <property type="molecule type" value="Genomic_DNA"/>
</dbReference>
<evidence type="ECO:0000313" key="7">
    <source>
        <dbReference type="Proteomes" id="UP000236536"/>
    </source>
</evidence>